<comment type="caution">
    <text evidence="10">The sequence shown here is derived from an EMBL/GenBank/DDBJ whole genome shotgun (WGS) entry which is preliminary data.</text>
</comment>
<comment type="function">
    <text evidence="8">Regulator of the tubulin polyglutamylase complex (TPGC) that controls cytoskeletal organization, nuclear shape, and cilium disassembly by balancing microtubule and actin assembly. Regulates the assembly and stability of the TPGC and thereby modulates polyglutamylation of the microtubule, which antagonizes MAP4 binding.</text>
</comment>
<evidence type="ECO:0000256" key="5">
    <source>
        <dbReference type="ARBA" id="ARBA00023212"/>
    </source>
</evidence>
<gene>
    <name evidence="10" type="ORF">TeGR_g8505</name>
</gene>
<evidence type="ECO:0000256" key="6">
    <source>
        <dbReference type="ARBA" id="ARBA00033750"/>
    </source>
</evidence>
<dbReference type="PANTHER" id="PTHR34252">
    <property type="entry name" value="UPF0705 PROTEIN C11ORF49"/>
    <property type="match status" value="1"/>
</dbReference>
<evidence type="ECO:0000256" key="8">
    <source>
        <dbReference type="ARBA" id="ARBA00045673"/>
    </source>
</evidence>
<sequence length="371" mass="38686">MSSPASSSPPPYRSSKPKSAPSTPLSHPIHASPHAATASSPHQQHHQKPAPSLSSLPSSSYLSHAQILPYLNDSISTLLSLAPSGHPLPLTFLANYFEHLLDPAFNHTAGKNFAFVSSTLFNRSTFLHFFLKSTASLKASGSGGGAGSDAVTPDDFHQLTLFLCPDFMRPVIHTAAWLQNGGKPLASTSPLPFSSLSRAFVVYYYHLEFFLLLLSFFSAAYDGASSTPSGAGDKRSIVMPPLACDADESPVREIAAVYGGGGGGGKGDGGPSWRRAFGCSVDVSHVAVALKRIEKGCRDCGRPYIPSAVWGAVVGAEGEGGGGGGGEGGAGEGVVPGTKLTLERLWSYITRDASFNVLLDRVAAGDTAVRS</sequence>
<evidence type="ECO:0000313" key="10">
    <source>
        <dbReference type="EMBL" id="GMI32761.1"/>
    </source>
</evidence>
<keyword evidence="5" id="KW-0206">Cytoskeleton</keyword>
<reference evidence="10 11" key="1">
    <citation type="journal article" date="2023" name="Commun. Biol.">
        <title>Genome analysis of Parmales, the sister group of diatoms, reveals the evolutionary specialization of diatoms from phago-mixotrophs to photoautotrophs.</title>
        <authorList>
            <person name="Ban H."/>
            <person name="Sato S."/>
            <person name="Yoshikawa S."/>
            <person name="Yamada K."/>
            <person name="Nakamura Y."/>
            <person name="Ichinomiya M."/>
            <person name="Sato N."/>
            <person name="Blanc-Mathieu R."/>
            <person name="Endo H."/>
            <person name="Kuwata A."/>
            <person name="Ogata H."/>
        </authorList>
    </citation>
    <scope>NUCLEOTIDE SEQUENCE [LARGE SCALE GENOMIC DNA]</scope>
</reference>
<proteinExistence type="inferred from homology"/>
<evidence type="ECO:0000256" key="4">
    <source>
        <dbReference type="ARBA" id="ARBA00022701"/>
    </source>
</evidence>
<keyword evidence="2" id="KW-0963">Cytoplasm</keyword>
<dbReference type="InterPro" id="IPR038968">
    <property type="entry name" value="CSTPP1"/>
</dbReference>
<protein>
    <recommendedName>
        <fullName evidence="7">Centriolar satellite-associated tubulin polyglutamylase complex regulator 1</fullName>
    </recommendedName>
</protein>
<name>A0ABQ6MUI9_9STRA</name>
<comment type="similarity">
    <text evidence="6">Belongs to the CSTPP1 family.</text>
</comment>
<feature type="compositionally biased region" description="Low complexity" evidence="9">
    <location>
        <begin position="13"/>
        <end position="42"/>
    </location>
</feature>
<accession>A0ABQ6MUI9</accession>
<evidence type="ECO:0000256" key="3">
    <source>
        <dbReference type="ARBA" id="ARBA00022553"/>
    </source>
</evidence>
<feature type="region of interest" description="Disordered" evidence="9">
    <location>
        <begin position="1"/>
        <end position="57"/>
    </location>
</feature>
<keyword evidence="11" id="KW-1185">Reference proteome</keyword>
<evidence type="ECO:0000313" key="11">
    <source>
        <dbReference type="Proteomes" id="UP001165060"/>
    </source>
</evidence>
<evidence type="ECO:0000256" key="2">
    <source>
        <dbReference type="ARBA" id="ARBA00022490"/>
    </source>
</evidence>
<evidence type="ECO:0000256" key="7">
    <source>
        <dbReference type="ARBA" id="ARBA00033769"/>
    </source>
</evidence>
<dbReference type="EMBL" id="BRYB01003212">
    <property type="protein sequence ID" value="GMI32761.1"/>
    <property type="molecule type" value="Genomic_DNA"/>
</dbReference>
<comment type="subcellular location">
    <subcellularLocation>
        <location evidence="1">Cytoplasm</location>
        <location evidence="1">Cytoskeleton</location>
        <location evidence="1">Microtubule organizing center</location>
        <location evidence="1">Centrosome</location>
        <location evidence="1">Centriolar satellite</location>
    </subcellularLocation>
</comment>
<evidence type="ECO:0000256" key="1">
    <source>
        <dbReference type="ARBA" id="ARBA00004607"/>
    </source>
</evidence>
<dbReference type="Proteomes" id="UP001165060">
    <property type="component" value="Unassembled WGS sequence"/>
</dbReference>
<dbReference type="PANTHER" id="PTHR34252:SF1">
    <property type="entry name" value="CENTRIOLAR SATELLITE-ASSOCIATED TUBULIN POLYGLUTAMYLASE COMPLEX REGULATOR 1"/>
    <property type="match status" value="1"/>
</dbReference>
<evidence type="ECO:0000256" key="9">
    <source>
        <dbReference type="SAM" id="MobiDB-lite"/>
    </source>
</evidence>
<keyword evidence="3" id="KW-0597">Phosphoprotein</keyword>
<organism evidence="10 11">
    <name type="scientific">Tetraparma gracilis</name>
    <dbReference type="NCBI Taxonomy" id="2962635"/>
    <lineage>
        <taxon>Eukaryota</taxon>
        <taxon>Sar</taxon>
        <taxon>Stramenopiles</taxon>
        <taxon>Ochrophyta</taxon>
        <taxon>Bolidophyceae</taxon>
        <taxon>Parmales</taxon>
        <taxon>Triparmaceae</taxon>
        <taxon>Tetraparma</taxon>
    </lineage>
</organism>
<keyword evidence="4" id="KW-0493">Microtubule</keyword>